<sequence length="194" mass="21416">MSLGEDLLGLVLGDIFLCFGSLGIFSLDPEQLREIAIDLERSGQQFLWVVRDSPSGGDKRNVDVSVKDPDLSLEGLLPYGFLERTKVRGHVVKSWAPQVEQVEVLGDESVGGFVTHCGWNSVLEAFRAGVSMVVWPIYAEQKFNRVLLVEEIQIALSIVEVNESGFVEAAEVEHRVKELMEAEGSGELVRRAMG</sequence>
<dbReference type="Gene3D" id="3.40.50.2000">
    <property type="entry name" value="Glycogen Phosphorylase B"/>
    <property type="match status" value="1"/>
</dbReference>
<dbReference type="PANTHER" id="PTHR48048:SF30">
    <property type="entry name" value="GLYCOSYLTRANSFERASE"/>
    <property type="match status" value="1"/>
</dbReference>
<evidence type="ECO:0000256" key="2">
    <source>
        <dbReference type="ARBA" id="ARBA00009995"/>
    </source>
</evidence>
<dbReference type="InterPro" id="IPR002213">
    <property type="entry name" value="UDP_glucos_trans"/>
</dbReference>
<dbReference type="Proteomes" id="UP001497516">
    <property type="component" value="Chromosome 2"/>
</dbReference>
<dbReference type="EMBL" id="OZ034815">
    <property type="protein sequence ID" value="CAL1371085.1"/>
    <property type="molecule type" value="Genomic_DNA"/>
</dbReference>
<keyword evidence="5" id="KW-0808">Transferase</keyword>
<organism evidence="7 8">
    <name type="scientific">Linum trigynum</name>
    <dbReference type="NCBI Taxonomy" id="586398"/>
    <lineage>
        <taxon>Eukaryota</taxon>
        <taxon>Viridiplantae</taxon>
        <taxon>Streptophyta</taxon>
        <taxon>Embryophyta</taxon>
        <taxon>Tracheophyta</taxon>
        <taxon>Spermatophyta</taxon>
        <taxon>Magnoliopsida</taxon>
        <taxon>eudicotyledons</taxon>
        <taxon>Gunneridae</taxon>
        <taxon>Pentapetalae</taxon>
        <taxon>rosids</taxon>
        <taxon>fabids</taxon>
        <taxon>Malpighiales</taxon>
        <taxon>Linaceae</taxon>
        <taxon>Linum</taxon>
    </lineage>
</organism>
<comment type="similarity">
    <text evidence="2">Belongs to the UDP-glycosyltransferase family.</text>
</comment>
<dbReference type="AlphaFoldDB" id="A0AAV2DC18"/>
<reference evidence="7 8" key="1">
    <citation type="submission" date="2024-04" db="EMBL/GenBank/DDBJ databases">
        <authorList>
            <person name="Fracassetti M."/>
        </authorList>
    </citation>
    <scope>NUCLEOTIDE SEQUENCE [LARGE SCALE GENOMIC DNA]</scope>
</reference>
<evidence type="ECO:0000256" key="6">
    <source>
        <dbReference type="ARBA" id="ARBA00047606"/>
    </source>
</evidence>
<evidence type="ECO:0000256" key="4">
    <source>
        <dbReference type="ARBA" id="ARBA00022676"/>
    </source>
</evidence>
<dbReference type="FunFam" id="3.40.50.2000:FF:000056">
    <property type="entry name" value="Glycosyltransferase"/>
    <property type="match status" value="1"/>
</dbReference>
<evidence type="ECO:0000313" key="8">
    <source>
        <dbReference type="Proteomes" id="UP001497516"/>
    </source>
</evidence>
<dbReference type="InterPro" id="IPR050481">
    <property type="entry name" value="UDP-glycosyltransf_plant"/>
</dbReference>
<evidence type="ECO:0000256" key="3">
    <source>
        <dbReference type="ARBA" id="ARBA00012585"/>
    </source>
</evidence>
<keyword evidence="4" id="KW-0328">Glycosyltransferase</keyword>
<evidence type="ECO:0000256" key="5">
    <source>
        <dbReference type="ARBA" id="ARBA00022679"/>
    </source>
</evidence>
<protein>
    <recommendedName>
        <fullName evidence="3">anthocyanidin 3-O-glucosyltransferase</fullName>
        <ecNumber evidence="3">2.4.1.115</ecNumber>
    </recommendedName>
</protein>
<name>A0AAV2DC18_9ROSI</name>
<dbReference type="SUPFAM" id="SSF53756">
    <property type="entry name" value="UDP-Glycosyltransferase/glycogen phosphorylase"/>
    <property type="match status" value="1"/>
</dbReference>
<dbReference type="Pfam" id="PF00201">
    <property type="entry name" value="UDPGT"/>
    <property type="match status" value="1"/>
</dbReference>
<dbReference type="PANTHER" id="PTHR48048">
    <property type="entry name" value="GLYCOSYLTRANSFERASE"/>
    <property type="match status" value="1"/>
</dbReference>
<comment type="catalytic activity">
    <reaction evidence="6">
        <text>an anthocyanidin + UDP-alpha-D-glucose + H(+) = an anthocyanidin 3-O-beta-D-glucoside + UDP</text>
        <dbReference type="Rhea" id="RHEA:20093"/>
        <dbReference type="ChEBI" id="CHEBI:15378"/>
        <dbReference type="ChEBI" id="CHEBI:16307"/>
        <dbReference type="ChEBI" id="CHEBI:58223"/>
        <dbReference type="ChEBI" id="CHEBI:58885"/>
        <dbReference type="ChEBI" id="CHEBI:143576"/>
        <dbReference type="EC" id="2.4.1.115"/>
    </reaction>
</comment>
<gene>
    <name evidence="7" type="ORF">LTRI10_LOCUS13169</name>
</gene>
<accession>A0AAV2DC18</accession>
<keyword evidence="8" id="KW-1185">Reference proteome</keyword>
<evidence type="ECO:0000313" key="7">
    <source>
        <dbReference type="EMBL" id="CAL1371085.1"/>
    </source>
</evidence>
<dbReference type="CDD" id="cd03784">
    <property type="entry name" value="GT1_Gtf-like"/>
    <property type="match status" value="1"/>
</dbReference>
<dbReference type="GO" id="GO:0047213">
    <property type="term" value="F:anthocyanidin 3-O-glucosyltransferase activity"/>
    <property type="evidence" value="ECO:0007669"/>
    <property type="project" value="UniProtKB-EC"/>
</dbReference>
<dbReference type="EC" id="2.4.1.115" evidence="3"/>
<proteinExistence type="inferred from homology"/>
<evidence type="ECO:0000256" key="1">
    <source>
        <dbReference type="ARBA" id="ARBA00004935"/>
    </source>
</evidence>
<comment type="pathway">
    <text evidence="1">Pigment biosynthesis; anthocyanin biosynthesis.</text>
</comment>